<dbReference type="PANTHER" id="PTHR11552:SF210">
    <property type="entry name" value="GLUCOSE-METHANOL-CHOLINE OXIDOREDUCTASE N-TERMINAL DOMAIN-CONTAINING PROTEIN-RELATED"/>
    <property type="match status" value="1"/>
</dbReference>
<dbReference type="Proteomes" id="UP001320245">
    <property type="component" value="Unassembled WGS sequence"/>
</dbReference>
<dbReference type="InterPro" id="IPR036188">
    <property type="entry name" value="FAD/NAD-bd_sf"/>
</dbReference>
<evidence type="ECO:0000313" key="4">
    <source>
        <dbReference type="EMBL" id="KAK7731047.1"/>
    </source>
</evidence>
<dbReference type="Gene3D" id="3.50.50.60">
    <property type="entry name" value="FAD/NAD(P)-binding domain"/>
    <property type="match status" value="1"/>
</dbReference>
<dbReference type="EMBL" id="JAJSPL020000058">
    <property type="protein sequence ID" value="KAK7731047.1"/>
    <property type="molecule type" value="Genomic_DNA"/>
</dbReference>
<dbReference type="InterPro" id="IPR012132">
    <property type="entry name" value="GMC_OxRdtase"/>
</dbReference>
<dbReference type="GO" id="GO:0016614">
    <property type="term" value="F:oxidoreductase activity, acting on CH-OH group of donors"/>
    <property type="evidence" value="ECO:0007669"/>
    <property type="project" value="InterPro"/>
</dbReference>
<dbReference type="Gene3D" id="3.30.560.10">
    <property type="entry name" value="Glucose Oxidase, domain 3"/>
    <property type="match status" value="1"/>
</dbReference>
<dbReference type="SUPFAM" id="SSF54373">
    <property type="entry name" value="FAD-linked reductases, C-terminal domain"/>
    <property type="match status" value="1"/>
</dbReference>
<dbReference type="SUPFAM" id="SSF51905">
    <property type="entry name" value="FAD/NAD(P)-binding domain"/>
    <property type="match status" value="1"/>
</dbReference>
<comment type="similarity">
    <text evidence="1">Belongs to the GMC oxidoreductase family.</text>
</comment>
<dbReference type="InterPro" id="IPR007867">
    <property type="entry name" value="GMC_OxRtase_C"/>
</dbReference>
<feature type="domain" description="Glucose-methanol-choline oxidoreductase N-terminal" evidence="3">
    <location>
        <begin position="275"/>
        <end position="289"/>
    </location>
</feature>
<gene>
    <name evidence="4" type="ORF">SLS53_008849</name>
</gene>
<keyword evidence="5" id="KW-1185">Reference proteome</keyword>
<name>A0AAN9U068_9PEZI</name>
<organism evidence="4 5">
    <name type="scientific">Cytospora paraplurivora</name>
    <dbReference type="NCBI Taxonomy" id="2898453"/>
    <lineage>
        <taxon>Eukaryota</taxon>
        <taxon>Fungi</taxon>
        <taxon>Dikarya</taxon>
        <taxon>Ascomycota</taxon>
        <taxon>Pezizomycotina</taxon>
        <taxon>Sordariomycetes</taxon>
        <taxon>Sordariomycetidae</taxon>
        <taxon>Diaporthales</taxon>
        <taxon>Cytosporaceae</taxon>
        <taxon>Cytospora</taxon>
    </lineage>
</organism>
<dbReference type="PIRSF" id="PIRSF000137">
    <property type="entry name" value="Alcohol_oxidase"/>
    <property type="match status" value="1"/>
</dbReference>
<feature type="binding site" evidence="2">
    <location>
        <position position="228"/>
    </location>
    <ligand>
        <name>FAD</name>
        <dbReference type="ChEBI" id="CHEBI:57692"/>
    </ligand>
</feature>
<dbReference type="Pfam" id="PF00732">
    <property type="entry name" value="GMC_oxred_N"/>
    <property type="match status" value="1"/>
</dbReference>
<dbReference type="PANTHER" id="PTHR11552">
    <property type="entry name" value="GLUCOSE-METHANOL-CHOLINE GMC OXIDOREDUCTASE"/>
    <property type="match status" value="1"/>
</dbReference>
<dbReference type="Pfam" id="PF05199">
    <property type="entry name" value="GMC_oxred_C"/>
    <property type="match status" value="1"/>
</dbReference>
<reference evidence="4 5" key="1">
    <citation type="journal article" date="2023" name="PLoS ONE">
        <title>Cytospora paraplurivora sp. nov. isolated from orchards with fruit tree decline syndrome in Ontario, Canada.</title>
        <authorList>
            <person name="Ilyukhin E."/>
            <person name="Nguyen H.D.T."/>
            <person name="Castle A.J."/>
            <person name="Ellouze W."/>
        </authorList>
    </citation>
    <scope>NUCLEOTIDE SEQUENCE [LARGE SCALE GENOMIC DNA]</scope>
    <source>
        <strain evidence="4 5">FDS-564</strain>
    </source>
</reference>
<evidence type="ECO:0000256" key="1">
    <source>
        <dbReference type="ARBA" id="ARBA00010790"/>
    </source>
</evidence>
<dbReference type="InterPro" id="IPR000172">
    <property type="entry name" value="GMC_OxRdtase_N"/>
</dbReference>
<keyword evidence="2" id="KW-0285">Flavoprotein</keyword>
<sequence>MANASSSPPSFDYVIVGGGTAGIVLASRLTEDPNIQVLVLEAGEDLTADPRVNVPAMWVQLSGTSADWCFKTSPQQALAGREIEFPQGRLLGGSSALNSMLCIVSSKSNIDLWAQLGNDGWDWASLSKSFEKVYSFQSPTLPLAERGDGTIQASIPEEDSKWPQIWRDTFEGLGLPADNDPFSGTITGAVSYPETVDPKSKTRSYAANAYLSPASSRPNLTVWTSAQVDKVLFSSPANEDGEPVATGIQYTSTKDGQTLTGQRATARREVIISAGAINSPRLLELSGIGDADRLRSLDIPVLVNNPFVGENLQNHALIPLSFETATGAEEGFETIDGLSRQDPAALSAAMEAYGRQAGPLSKSNSNVQAQLPFPNITTEEGKRNLQRVLDSTLQVTVSDDGSTPGATNKTTPAYEAALKSYIRSVLESPTESSAILMTVPGWASYTPDGKWAPIPAGNETYFSIPVLLSHPLSRGTVHITKSSASTPDTETSTTKPAELGLEVNPNYLSHPLDVEILARHAQFVESVLAATAAPLATYLKQSASAKRSTALPPGPRAFAGEEGLDRARAYVRETALGAFHWTGTCSMLPREDGGVVDPQLRVYGCRNLRVCDASIFPLVTRANTMSTVYAVAEKGAEIIKASQ</sequence>
<comment type="caution">
    <text evidence="4">The sequence shown here is derived from an EMBL/GenBank/DDBJ whole genome shotgun (WGS) entry which is preliminary data.</text>
</comment>
<evidence type="ECO:0000256" key="2">
    <source>
        <dbReference type="PIRSR" id="PIRSR000137-2"/>
    </source>
</evidence>
<evidence type="ECO:0000259" key="3">
    <source>
        <dbReference type="PROSITE" id="PS00624"/>
    </source>
</evidence>
<keyword evidence="2" id="KW-0274">FAD</keyword>
<dbReference type="GO" id="GO:0050660">
    <property type="term" value="F:flavin adenine dinucleotide binding"/>
    <property type="evidence" value="ECO:0007669"/>
    <property type="project" value="InterPro"/>
</dbReference>
<accession>A0AAN9U068</accession>
<dbReference type="AlphaFoldDB" id="A0AAN9U068"/>
<proteinExistence type="inferred from homology"/>
<comment type="cofactor">
    <cofactor evidence="2">
        <name>FAD</name>
        <dbReference type="ChEBI" id="CHEBI:57692"/>
    </cofactor>
</comment>
<protein>
    <recommendedName>
        <fullName evidence="3">Glucose-methanol-choline oxidoreductase N-terminal domain-containing protein</fullName>
    </recommendedName>
</protein>
<dbReference type="PROSITE" id="PS00624">
    <property type="entry name" value="GMC_OXRED_2"/>
    <property type="match status" value="1"/>
</dbReference>
<evidence type="ECO:0000313" key="5">
    <source>
        <dbReference type="Proteomes" id="UP001320245"/>
    </source>
</evidence>